<protein>
    <submittedName>
        <fullName evidence="1">Uncharacterized protein</fullName>
    </submittedName>
</protein>
<evidence type="ECO:0000313" key="1">
    <source>
        <dbReference type="EMBL" id="MED7828377.1"/>
    </source>
</evidence>
<organism evidence="1 2">
    <name type="scientific">Streptomyces chiangmaiensis</name>
    <dbReference type="NCBI Taxonomy" id="766497"/>
    <lineage>
        <taxon>Bacteria</taxon>
        <taxon>Bacillati</taxon>
        <taxon>Actinomycetota</taxon>
        <taxon>Actinomycetes</taxon>
        <taxon>Kitasatosporales</taxon>
        <taxon>Streptomycetaceae</taxon>
        <taxon>Streptomyces</taxon>
    </lineage>
</organism>
<evidence type="ECO:0000313" key="2">
    <source>
        <dbReference type="Proteomes" id="UP001333996"/>
    </source>
</evidence>
<reference evidence="1" key="1">
    <citation type="submission" date="2024-01" db="EMBL/GenBank/DDBJ databases">
        <title>First draft genome sequence data of TA4-1, the type strain of Gram-positive actinobacterium Streptomyces chiangmaiensis.</title>
        <authorList>
            <person name="Yasawong M."/>
            <person name="Nantapong N."/>
        </authorList>
    </citation>
    <scope>NUCLEOTIDE SEQUENCE</scope>
    <source>
        <strain evidence="1">TA4-1</strain>
    </source>
</reference>
<sequence>MPLLPRRIWSDEDWRRIQLGYYSRDMDEKWDVFAEDDVVFLHRSWTGNGVFEATFAPADGGGWQIAEAVAERDPERYRSDDDEYDCLMLELVLSGIVLGEPAQELRRKFMELVRKRSGKADVPPGLVQHSALGLRSDS</sequence>
<dbReference type="Proteomes" id="UP001333996">
    <property type="component" value="Unassembled WGS sequence"/>
</dbReference>
<keyword evidence="2" id="KW-1185">Reference proteome</keyword>
<proteinExistence type="predicted"/>
<gene>
    <name evidence="1" type="ORF">VXC91_42590</name>
</gene>
<accession>A0ABU7FW85</accession>
<dbReference type="EMBL" id="JAYWVC010000369">
    <property type="protein sequence ID" value="MED7828377.1"/>
    <property type="molecule type" value="Genomic_DNA"/>
</dbReference>
<comment type="caution">
    <text evidence="1">The sequence shown here is derived from an EMBL/GenBank/DDBJ whole genome shotgun (WGS) entry which is preliminary data.</text>
</comment>
<name>A0ABU7FW85_9ACTN</name>
<dbReference type="RefSeq" id="WP_329512724.1">
    <property type="nucleotide sequence ID" value="NZ_BAAAYZ010000167.1"/>
</dbReference>